<dbReference type="EMBL" id="JAHLUX010000003">
    <property type="protein sequence ID" value="KAG7820360.1"/>
    <property type="molecule type" value="Genomic_DNA"/>
</dbReference>
<evidence type="ECO:0000259" key="9">
    <source>
        <dbReference type="PROSITE" id="PS51194"/>
    </source>
</evidence>
<comment type="caution">
    <text evidence="10">The sequence shown here is derived from an EMBL/GenBank/DDBJ whole genome shotgun (WGS) entry which is preliminary data.</text>
</comment>
<keyword evidence="5" id="KW-0862">Zinc</keyword>
<dbReference type="GO" id="GO:0005524">
    <property type="term" value="F:ATP binding"/>
    <property type="evidence" value="ECO:0007669"/>
    <property type="project" value="InterPro"/>
</dbReference>
<name>A0AAN6I728_PICAN</name>
<feature type="domain" description="RING-type" evidence="8">
    <location>
        <begin position="1267"/>
        <end position="1305"/>
    </location>
</feature>
<sequence>MPGMSVIDCCLDETSFLRGQSPSLIQYLTVIDNDPTVIQKKASSKKRTIADILKEHHEYYGIHPKQEADSNRRKITLPERLITLANTHLVCRFTNAHDDLTFDKLAALYCASKEPIDNPPFEVSLKLHGETLEVWTLPRGKQKSLLLFKLQVSSQYAPFLSAQMNFARKAPKIDPIRLEKPTLRLQVVLDHANRGFSLYIDINFKLEIQETVDYRYPLDAIKKIRELSPFIFTPILTPYQKAYSSKPFPKPTESSFYDLITRNTEKMAYDNATLDIPDIRKTLMKFQQQTLCWMLRHEGVCFNEMSKRIERLPPVEYSPDDSNTISEALDQVSFGWSYMKMVDSDSYIWYNSYTGNIVSTEIAIAYLSQYNQFPKSAKALLSEEMGLGKTVEVISLISVNPRTQPYGETKIDSFNGGRYITEAKTTLIICPQSIIGQWRQEIEDISTTLKVMIYEGIYNYEREAENSNTRLTPSDMAAKIREHDIVLVSYHTVSRELHRAIFKPVARPTRKCAKRIKLTPGGADSKEIPEVKMEPDEVEFEDTQYERTDYSSPLMLCEFWRVVLDEVQMTASMTANASKFARIIPRVHSWGVSGTLIKNNLNDLYSLLSFLRLSPIDLYSITGETSPWLSIVSEAPYFQFQRLFKNICLRHTKKMVADQIKLPSQRRILLRMPFSVIERDNYDNLFANFLRQVGLNEQGEPVVDDYDPARYYTSMRHWLIRLRQVCCHAQLGSSASSRRRLGGIFFGDDNGSDKSGIILGTLDDVLSSLKKTTFDEYVSGERNIYSLQLRRGKIYEFLRLPQKSMEIFEMIMPDIELKVKEFQDSGEENNAKLRSWLELLYQTYFLYASSHYQHYRPMRPMPDAFDSKGQVPDVEEDVLNPVEEVDLNTLSEDERSHYQIENEYYRKADDLLTQILQEPIVKVNEAISKLIDKISTYSKYKFPNNAHKKTYAAVLKEFDLDIPNDLWKVCSNESVDLGENYGHSMHAQMYHERLSKTISDLNIQGHIINVWISKLVDLLKEPVTKDEDNQNTGEEYGASLINQELAHTYLEELQLILEDRENAMISFDDSSQKRGKMVKEKIIVNVNQPTNYDLHVHLDKIRRAVLPEGAYNSKFCLRTLTTEAQNLVLDFQKYDERGNTLSSDYEFLKSLSSIIKKEFDLQRKNIVHLRTKLFEVLNDTFNSKITYFKSLQIKSDIVARYLPVRPAISPDMTPSEKAEQDLRGLDLEIRALQDSVRASKVRLTYLNSIIDDSFEDHEEESKNEKLCVICRSSIVVGTLTTCGHQFCKDCLGEWMRLHPTCPMCKKRLYSSDLYSFTVTRKELKGGMMADSQDSAESKPMSEVNRDLSRLYQSLDPTMLKEISSIELKKNYGSKVDMIVRQIIYLKQMEPDVQILVYSQWTDFLKFLGRALRQNGISFLSSSDVTHGEPNTKKGRSTFGSKEIDKFKRDPRITCFLLNAKAQAAGLTLTNASHVFLCEPLVNLPLELQAISRIHRIGQSQETKVWNFVIENSVEESIAILSTKKRMELVRRRSHPESTIEDLDDDLVDATELSKTLNGLVDKKVSGGEVVANDELWASFFAAKSGNLVDSIVAHPE</sequence>
<dbReference type="CDD" id="cd18793">
    <property type="entry name" value="SF2_C_SNF"/>
    <property type="match status" value="1"/>
</dbReference>
<keyword evidence="2" id="KW-0547">Nucleotide-binding</keyword>
<dbReference type="GO" id="GO:0006974">
    <property type="term" value="P:DNA damage response"/>
    <property type="evidence" value="ECO:0007669"/>
    <property type="project" value="TreeGrafter"/>
</dbReference>
<dbReference type="InterPro" id="IPR049730">
    <property type="entry name" value="SNF2/RAD54-like_C"/>
</dbReference>
<dbReference type="InterPro" id="IPR001650">
    <property type="entry name" value="Helicase_C-like"/>
</dbReference>
<dbReference type="PANTHER" id="PTHR45865:SF1">
    <property type="entry name" value="E3 UBIQUITIN-PROTEIN LIGASE SHPRH"/>
    <property type="match status" value="1"/>
</dbReference>
<dbReference type="GO" id="GO:0005634">
    <property type="term" value="C:nucleus"/>
    <property type="evidence" value="ECO:0007669"/>
    <property type="project" value="TreeGrafter"/>
</dbReference>
<dbReference type="PROSITE" id="PS51194">
    <property type="entry name" value="HELICASE_CTER"/>
    <property type="match status" value="1"/>
</dbReference>
<dbReference type="InterPro" id="IPR001841">
    <property type="entry name" value="Znf_RING"/>
</dbReference>
<evidence type="ECO:0000313" key="11">
    <source>
        <dbReference type="Proteomes" id="UP001196530"/>
    </source>
</evidence>
<dbReference type="SUPFAM" id="SSF57850">
    <property type="entry name" value="RING/U-box"/>
    <property type="match status" value="1"/>
</dbReference>
<evidence type="ECO:0000256" key="1">
    <source>
        <dbReference type="ARBA" id="ARBA00022723"/>
    </source>
</evidence>
<dbReference type="InterPro" id="IPR038718">
    <property type="entry name" value="SNF2-like_sf"/>
</dbReference>
<dbReference type="InterPro" id="IPR000330">
    <property type="entry name" value="SNF2_N"/>
</dbReference>
<dbReference type="Pfam" id="PF26021">
    <property type="entry name" value="Ferritin_C144_05"/>
    <property type="match status" value="1"/>
</dbReference>
<dbReference type="GeneID" id="66125848"/>
<dbReference type="PANTHER" id="PTHR45865">
    <property type="entry name" value="E3 UBIQUITIN-PROTEIN LIGASE SHPRH FAMILY MEMBER"/>
    <property type="match status" value="1"/>
</dbReference>
<organism evidence="10 11">
    <name type="scientific">Pichia angusta</name>
    <name type="common">Yeast</name>
    <name type="synonym">Hansenula polymorpha</name>
    <dbReference type="NCBI Taxonomy" id="870730"/>
    <lineage>
        <taxon>Eukaryota</taxon>
        <taxon>Fungi</taxon>
        <taxon>Dikarya</taxon>
        <taxon>Ascomycota</taxon>
        <taxon>Saccharomycotina</taxon>
        <taxon>Pichiomycetes</taxon>
        <taxon>Pichiales</taxon>
        <taxon>Pichiaceae</taxon>
        <taxon>Ogataea</taxon>
    </lineage>
</organism>
<evidence type="ECO:0000256" key="4">
    <source>
        <dbReference type="ARBA" id="ARBA00022801"/>
    </source>
</evidence>
<protein>
    <submittedName>
        <fullName evidence="10">Uncharacterized protein</fullName>
    </submittedName>
</protein>
<dbReference type="Gene3D" id="3.40.50.300">
    <property type="entry name" value="P-loop containing nucleotide triphosphate hydrolases"/>
    <property type="match status" value="1"/>
</dbReference>
<evidence type="ECO:0000256" key="5">
    <source>
        <dbReference type="ARBA" id="ARBA00022833"/>
    </source>
</evidence>
<dbReference type="GO" id="GO:0008270">
    <property type="term" value="F:zinc ion binding"/>
    <property type="evidence" value="ECO:0007669"/>
    <property type="project" value="UniProtKB-KW"/>
</dbReference>
<proteinExistence type="predicted"/>
<dbReference type="InterPro" id="IPR014001">
    <property type="entry name" value="Helicase_ATP-bd"/>
</dbReference>
<reference evidence="10" key="1">
    <citation type="journal article" date="2021" name="G3 (Bethesda)">
        <title>Genomic diversity, chromosomal rearrangements, and interspecies hybridization in the ogataea polymorpha species complex.</title>
        <authorList>
            <person name="Hanson S.J."/>
            <person name="Cinneide E.O."/>
            <person name="Salzberg L.I."/>
            <person name="Wolfe K.H."/>
            <person name="McGowan J."/>
            <person name="Fitzpatrick D.A."/>
            <person name="Matlin K."/>
        </authorList>
    </citation>
    <scope>NUCLEOTIDE SEQUENCE</scope>
    <source>
        <strain evidence="10">61-244</strain>
    </source>
</reference>
<dbReference type="RefSeq" id="XP_043061074.1">
    <property type="nucleotide sequence ID" value="XM_043202201.1"/>
</dbReference>
<dbReference type="Gene3D" id="3.30.40.10">
    <property type="entry name" value="Zinc/RING finger domain, C3HC4 (zinc finger)"/>
    <property type="match status" value="1"/>
</dbReference>
<evidence type="ECO:0000259" key="8">
    <source>
        <dbReference type="PROSITE" id="PS50089"/>
    </source>
</evidence>
<dbReference type="PROSITE" id="PS00518">
    <property type="entry name" value="ZF_RING_1"/>
    <property type="match status" value="1"/>
</dbReference>
<keyword evidence="6" id="KW-0067">ATP-binding</keyword>
<dbReference type="Gene3D" id="3.40.50.10810">
    <property type="entry name" value="Tandem AAA-ATPase domain"/>
    <property type="match status" value="2"/>
</dbReference>
<keyword evidence="3 7" id="KW-0863">Zinc-finger</keyword>
<gene>
    <name evidence="10" type="ORF">KL928_001797</name>
</gene>
<dbReference type="SMART" id="SM00184">
    <property type="entry name" value="RING"/>
    <property type="match status" value="1"/>
</dbReference>
<dbReference type="InterPro" id="IPR017907">
    <property type="entry name" value="Znf_RING_CS"/>
</dbReference>
<dbReference type="InterPro" id="IPR027417">
    <property type="entry name" value="P-loop_NTPase"/>
</dbReference>
<dbReference type="Proteomes" id="UP001196530">
    <property type="component" value="Unassembled WGS sequence"/>
</dbReference>
<dbReference type="SMART" id="SM00487">
    <property type="entry name" value="DEXDc"/>
    <property type="match status" value="1"/>
</dbReference>
<evidence type="ECO:0000256" key="7">
    <source>
        <dbReference type="PROSITE-ProRule" id="PRU00175"/>
    </source>
</evidence>
<dbReference type="InterPro" id="IPR013083">
    <property type="entry name" value="Znf_RING/FYVE/PHD"/>
</dbReference>
<dbReference type="GO" id="GO:0016787">
    <property type="term" value="F:hydrolase activity"/>
    <property type="evidence" value="ECO:0007669"/>
    <property type="project" value="UniProtKB-KW"/>
</dbReference>
<evidence type="ECO:0000256" key="2">
    <source>
        <dbReference type="ARBA" id="ARBA00022741"/>
    </source>
</evidence>
<dbReference type="Pfam" id="PF13639">
    <property type="entry name" value="zf-RING_2"/>
    <property type="match status" value="1"/>
</dbReference>
<dbReference type="SUPFAM" id="SSF52540">
    <property type="entry name" value="P-loop containing nucleoside triphosphate hydrolases"/>
    <property type="match status" value="2"/>
</dbReference>
<dbReference type="Pfam" id="PF00176">
    <property type="entry name" value="SNF2-rel_dom"/>
    <property type="match status" value="1"/>
</dbReference>
<keyword evidence="1" id="KW-0479">Metal-binding</keyword>
<dbReference type="InterPro" id="IPR059033">
    <property type="entry name" value="C144_05_dom"/>
</dbReference>
<dbReference type="GO" id="GO:0061630">
    <property type="term" value="F:ubiquitin protein ligase activity"/>
    <property type="evidence" value="ECO:0007669"/>
    <property type="project" value="TreeGrafter"/>
</dbReference>
<dbReference type="GO" id="GO:0000209">
    <property type="term" value="P:protein polyubiquitination"/>
    <property type="evidence" value="ECO:0007669"/>
    <property type="project" value="TreeGrafter"/>
</dbReference>
<evidence type="ECO:0000256" key="3">
    <source>
        <dbReference type="ARBA" id="ARBA00022771"/>
    </source>
</evidence>
<dbReference type="Pfam" id="PF00271">
    <property type="entry name" value="Helicase_C"/>
    <property type="match status" value="1"/>
</dbReference>
<dbReference type="PROSITE" id="PS50089">
    <property type="entry name" value="ZF_RING_2"/>
    <property type="match status" value="1"/>
</dbReference>
<accession>A0AAN6I728</accession>
<feature type="domain" description="Helicase C-terminal" evidence="9">
    <location>
        <begin position="1377"/>
        <end position="1547"/>
    </location>
</feature>
<dbReference type="InterPro" id="IPR052583">
    <property type="entry name" value="ATP-helicase/E3_Ub-Ligase"/>
</dbReference>
<evidence type="ECO:0000313" key="10">
    <source>
        <dbReference type="EMBL" id="KAG7820360.1"/>
    </source>
</evidence>
<keyword evidence="4" id="KW-0378">Hydrolase</keyword>
<evidence type="ECO:0000256" key="6">
    <source>
        <dbReference type="ARBA" id="ARBA00022840"/>
    </source>
</evidence>